<dbReference type="EMBL" id="BAEQ01000004">
    <property type="protein sequence ID" value="GAC27024.1"/>
    <property type="molecule type" value="Genomic_DNA"/>
</dbReference>
<keyword evidence="2" id="KW-1185">Reference proteome</keyword>
<proteinExistence type="predicted"/>
<evidence type="ECO:0000313" key="1">
    <source>
        <dbReference type="EMBL" id="GAC27024.1"/>
    </source>
</evidence>
<organism evidence="1 2">
    <name type="scientific">Brumicola pallidula DSM 14239 = ACAM 615</name>
    <dbReference type="NCBI Taxonomy" id="1121922"/>
    <lineage>
        <taxon>Bacteria</taxon>
        <taxon>Pseudomonadati</taxon>
        <taxon>Pseudomonadota</taxon>
        <taxon>Gammaproteobacteria</taxon>
        <taxon>Alteromonadales</taxon>
        <taxon>Alteromonadaceae</taxon>
        <taxon>Brumicola</taxon>
    </lineage>
</organism>
<name>K6Y2G5_9ALTE</name>
<dbReference type="RefSeq" id="WP_006008174.1">
    <property type="nucleotide sequence ID" value="NZ_AUAV01000013.1"/>
</dbReference>
<comment type="caution">
    <text evidence="1">The sequence shown here is derived from an EMBL/GenBank/DDBJ whole genome shotgun (WGS) entry which is preliminary data.</text>
</comment>
<accession>K6Y2G5</accession>
<gene>
    <name evidence="1" type="ORF">GPAL_0143</name>
</gene>
<dbReference type="Proteomes" id="UP000006251">
    <property type="component" value="Unassembled WGS sequence"/>
</dbReference>
<dbReference type="AlphaFoldDB" id="K6Y2G5"/>
<sequence>MISTHSKQPIFTKFSNVRELFFDDEQLYGFFNAQLLVIERQDVGKNSTTNEVNIFSGKFKSKLSAQIMRILAIRFDGKFA</sequence>
<evidence type="ECO:0000313" key="2">
    <source>
        <dbReference type="Proteomes" id="UP000006251"/>
    </source>
</evidence>
<reference evidence="2" key="1">
    <citation type="journal article" date="2014" name="Environ. Microbiol.">
        <title>Comparative genomics of the marine bacterial genus Glaciecola reveals the high degree of genomic diversity and genomic characteristic for cold adaptation.</title>
        <authorList>
            <person name="Qin Q.L."/>
            <person name="Xie B.B."/>
            <person name="Yu Y."/>
            <person name="Shu Y.L."/>
            <person name="Rong J.C."/>
            <person name="Zhang Y.J."/>
            <person name="Zhao D.L."/>
            <person name="Chen X.L."/>
            <person name="Zhang X.Y."/>
            <person name="Chen B."/>
            <person name="Zhou B.C."/>
            <person name="Zhang Y.Z."/>
        </authorList>
    </citation>
    <scope>NUCLEOTIDE SEQUENCE [LARGE SCALE GENOMIC DNA]</scope>
    <source>
        <strain evidence="2">ACAM 615</strain>
    </source>
</reference>
<protein>
    <submittedName>
        <fullName evidence="1">Uncharacterized protein</fullName>
    </submittedName>
</protein>
<dbReference type="STRING" id="1121922.GCA_000428905_02538"/>